<evidence type="ECO:0000313" key="2">
    <source>
        <dbReference type="Proteomes" id="UP001370590"/>
    </source>
</evidence>
<dbReference type="InterPro" id="IPR005235">
    <property type="entry name" value="YmdB-like"/>
</dbReference>
<name>A0ABU8SMC3_9LACO</name>
<evidence type="ECO:0000313" key="1">
    <source>
        <dbReference type="EMBL" id="MEJ6400407.1"/>
    </source>
</evidence>
<dbReference type="Gene3D" id="3.60.21.10">
    <property type="match status" value="1"/>
</dbReference>
<dbReference type="NCBIfam" id="TIGR00282">
    <property type="entry name" value="TIGR00282 family metallophosphoesterase"/>
    <property type="match status" value="1"/>
</dbReference>
<protein>
    <submittedName>
        <fullName evidence="1">TIGR00282 family metallophosphoesterase</fullName>
    </submittedName>
</protein>
<keyword evidence="2" id="KW-1185">Reference proteome</keyword>
<dbReference type="InterPro" id="IPR029052">
    <property type="entry name" value="Metallo-depent_PP-like"/>
</dbReference>
<organism evidence="1 2">
    <name type="scientific">Nicoliella lavandulae</name>
    <dbReference type="NCBI Taxonomy" id="3082954"/>
    <lineage>
        <taxon>Bacteria</taxon>
        <taxon>Bacillati</taxon>
        <taxon>Bacillota</taxon>
        <taxon>Bacilli</taxon>
        <taxon>Lactobacillales</taxon>
        <taxon>Lactobacillaceae</taxon>
        <taxon>Nicoliella</taxon>
    </lineage>
</organism>
<dbReference type="SUPFAM" id="SSF56300">
    <property type="entry name" value="Metallo-dependent phosphatases"/>
    <property type="match status" value="1"/>
</dbReference>
<dbReference type="PANTHER" id="PTHR36303">
    <property type="entry name" value="2',3'-CYCLIC-NUCLEOTIDE 2'-PHOSPHODIESTERASE"/>
    <property type="match status" value="1"/>
</dbReference>
<accession>A0ABU8SMC3</accession>
<dbReference type="CDD" id="cd07382">
    <property type="entry name" value="MPP_DR1281"/>
    <property type="match status" value="1"/>
</dbReference>
<dbReference type="Pfam" id="PF13277">
    <property type="entry name" value="YmdB"/>
    <property type="match status" value="1"/>
</dbReference>
<sequence>MRLLFVGDTVGKIGVEMLQEYLPKLKKDLKPQITIVNGENSTAVGRGISYKIYKQIMNAGADVITLGNHAWNNAEIVDFINDTPNLIRPANYPGPDVPGNGYTIVNVNGKMVAVINLQGLVFMDNLNNPFDTIDAIIKEIKKKVDFIFVDLHAETTSEKLAIARYLDGQISALVGTHTHVQTNDARILPGGTAFMTDAGMTGPYDGILGMQTDLILQRFITQRPVRFQVEENGAGILSGCVIDMSDRDGHAIKIKPILIDPDHPYGN</sequence>
<dbReference type="RefSeq" id="WP_339960216.1">
    <property type="nucleotide sequence ID" value="NZ_JAWMWH010000001.1"/>
</dbReference>
<comment type="caution">
    <text evidence="1">The sequence shown here is derived from an EMBL/GenBank/DDBJ whole genome shotgun (WGS) entry which is preliminary data.</text>
</comment>
<reference evidence="1 2" key="1">
    <citation type="submission" date="2023-10" db="EMBL/GenBank/DDBJ databases">
        <title>Nicoliella lavandulae sp. nov. isolated from Lavandula angustifolia flowers.</title>
        <authorList>
            <person name="Alcantara C."/>
            <person name="Zuniga M."/>
            <person name="Landete J.M."/>
            <person name="Monedero V."/>
        </authorList>
    </citation>
    <scope>NUCLEOTIDE SEQUENCE [LARGE SCALE GENOMIC DNA]</scope>
    <source>
        <strain evidence="1 2">Es01</strain>
    </source>
</reference>
<gene>
    <name evidence="1" type="ORF">R4146_04385</name>
</gene>
<dbReference type="EMBL" id="JAWMWH010000001">
    <property type="protein sequence ID" value="MEJ6400407.1"/>
    <property type="molecule type" value="Genomic_DNA"/>
</dbReference>
<dbReference type="PIRSF" id="PIRSF004789">
    <property type="entry name" value="DR1281"/>
    <property type="match status" value="1"/>
</dbReference>
<proteinExistence type="predicted"/>
<dbReference type="Proteomes" id="UP001370590">
    <property type="component" value="Unassembled WGS sequence"/>
</dbReference>
<dbReference type="PANTHER" id="PTHR36303:SF1">
    <property type="entry name" value="2',3'-CYCLIC-NUCLEOTIDE 2'-PHOSPHODIESTERASE"/>
    <property type="match status" value="1"/>
</dbReference>